<sequence length="244" mass="27432">MKILLLRLFMALLPCIAFSQTKITKSYPVAKGQMIELRFDYPNVIRVSTWDKNEISIEASVKINQGENNDAFSLVEYSGNGKVSISNKLDMDNIPKTYFLVENGIKTRFTTKADMDNYRKEKTGTNNISYYQQKDIEVTLDIKVPANVTTDLASVYGIVELRNFDGPIKVDAKYGGIDASLTEDKIGKITLTNHFGKIYSNLNLKPTAQKEQNFFTSITAMPGKGPDYDISSNYGNIYLRSSVK</sequence>
<name>A0ABT4L139_9SPHI</name>
<dbReference type="EMBL" id="JAPWGL010000003">
    <property type="protein sequence ID" value="MCZ4223813.1"/>
    <property type="molecule type" value="Genomic_DNA"/>
</dbReference>
<accession>A0ABT4L139</accession>
<feature type="chain" id="PRO_5045682196" description="Adhesin domain-containing protein" evidence="1">
    <location>
        <begin position="20"/>
        <end position="244"/>
    </location>
</feature>
<protein>
    <recommendedName>
        <fullName evidence="4">Adhesin domain-containing protein</fullName>
    </recommendedName>
</protein>
<keyword evidence="1" id="KW-0732">Signal</keyword>
<proteinExistence type="predicted"/>
<evidence type="ECO:0000313" key="3">
    <source>
        <dbReference type="Proteomes" id="UP001144341"/>
    </source>
</evidence>
<organism evidence="2 3">
    <name type="scientific">Pedobacter rhodius</name>
    <dbReference type="NCBI Taxonomy" id="3004098"/>
    <lineage>
        <taxon>Bacteria</taxon>
        <taxon>Pseudomonadati</taxon>
        <taxon>Bacteroidota</taxon>
        <taxon>Sphingobacteriia</taxon>
        <taxon>Sphingobacteriales</taxon>
        <taxon>Sphingobacteriaceae</taxon>
        <taxon>Pedobacter</taxon>
    </lineage>
</organism>
<dbReference type="Proteomes" id="UP001144341">
    <property type="component" value="Unassembled WGS sequence"/>
</dbReference>
<evidence type="ECO:0000313" key="2">
    <source>
        <dbReference type="EMBL" id="MCZ4223813.1"/>
    </source>
</evidence>
<comment type="caution">
    <text evidence="2">The sequence shown here is derived from an EMBL/GenBank/DDBJ whole genome shotgun (WGS) entry which is preliminary data.</text>
</comment>
<evidence type="ECO:0008006" key="4">
    <source>
        <dbReference type="Google" id="ProtNLM"/>
    </source>
</evidence>
<evidence type="ECO:0000256" key="1">
    <source>
        <dbReference type="SAM" id="SignalP"/>
    </source>
</evidence>
<feature type="signal peptide" evidence="1">
    <location>
        <begin position="1"/>
        <end position="19"/>
    </location>
</feature>
<reference evidence="2" key="1">
    <citation type="submission" date="2022-12" db="EMBL/GenBank/DDBJ databases">
        <title>Genome sequence of SJ11.</title>
        <authorList>
            <person name="Woo H."/>
        </authorList>
    </citation>
    <scope>NUCLEOTIDE SEQUENCE</scope>
    <source>
        <strain evidence="2">SJ11</strain>
    </source>
</reference>
<keyword evidence="3" id="KW-1185">Reference proteome</keyword>
<dbReference type="RefSeq" id="WP_269415613.1">
    <property type="nucleotide sequence ID" value="NZ_JAPWGL010000003.1"/>
</dbReference>
<gene>
    <name evidence="2" type="ORF">O0931_10930</name>
</gene>